<name>I1XNB4_METNJ</name>
<accession>I1XNB4</accession>
<proteinExistence type="predicted"/>
<dbReference type="Proteomes" id="UP000009144">
    <property type="component" value="Chromosome"/>
</dbReference>
<dbReference type="AlphaFoldDB" id="I1XNB4"/>
<reference evidence="1 2" key="1">
    <citation type="journal article" date="2012" name="J. Bacteriol.">
        <title>Complete genome sequences of Methylophaga sp. strain JAM1 and Methylophaga sp. strain JAM7.</title>
        <authorList>
            <person name="Villeneuve C."/>
            <person name="Martineau C."/>
            <person name="Mauffrey F."/>
            <person name="Villemur R."/>
        </authorList>
    </citation>
    <scope>NUCLEOTIDE SEQUENCE [LARGE SCALE GENOMIC DNA]</scope>
    <source>
        <strain evidence="1 2">JAM1</strain>
    </source>
</reference>
<keyword evidence="2" id="KW-1185">Reference proteome</keyword>
<gene>
    <name evidence="1" type="ordered locus">Q7A_3113</name>
</gene>
<dbReference type="EMBL" id="CP003390">
    <property type="protein sequence ID" value="AFI85883.1"/>
    <property type="molecule type" value="Genomic_DNA"/>
</dbReference>
<organism evidence="1 2">
    <name type="scientific">Methylophaga nitratireducenticrescens</name>
    <dbReference type="NCBI Taxonomy" id="754476"/>
    <lineage>
        <taxon>Bacteria</taxon>
        <taxon>Pseudomonadati</taxon>
        <taxon>Pseudomonadota</taxon>
        <taxon>Gammaproteobacteria</taxon>
        <taxon>Thiotrichales</taxon>
        <taxon>Piscirickettsiaceae</taxon>
        <taxon>Methylophaga</taxon>
    </lineage>
</organism>
<evidence type="ECO:0000313" key="2">
    <source>
        <dbReference type="Proteomes" id="UP000009144"/>
    </source>
</evidence>
<dbReference type="HOGENOM" id="CLU_3170131_0_0_6"/>
<protein>
    <submittedName>
        <fullName evidence="1">Uncharacterized protein</fullName>
    </submittedName>
</protein>
<evidence type="ECO:0000313" key="1">
    <source>
        <dbReference type="EMBL" id="AFI85883.1"/>
    </source>
</evidence>
<sequence>MPPKLGRQIVEGMDIPAEIARLGSRREALAEAKRAIEARAQERFEQE</sequence>
<reference evidence="1 2" key="2">
    <citation type="journal article" date="2013" name="Int. J. Syst. Evol. Microbiol.">
        <title>Methylophaga nitratireducenticrescens sp. nov. and Methylophaga frappieri sp. nov., isolated from the biofilm of the methanol-fed denitrification system treating the seawater at the Montreal Biodome.</title>
        <authorList>
            <person name="Villeneuve C."/>
            <person name="Martineau C."/>
            <person name="Mauffrey F."/>
            <person name="Villemur R."/>
        </authorList>
    </citation>
    <scope>NUCLEOTIDE SEQUENCE [LARGE SCALE GENOMIC DNA]</scope>
    <source>
        <strain evidence="1 2">JAM1</strain>
    </source>
</reference>
<dbReference type="PATRIC" id="fig|754476.3.peg.3059"/>